<protein>
    <submittedName>
        <fullName evidence="1">Uncharacterized protein</fullName>
    </submittedName>
</protein>
<reference evidence="1" key="1">
    <citation type="journal article" date="2021" name="Proc. Natl. Acad. Sci. U.S.A.">
        <title>A Catalog of Tens of Thousands of Viruses from Human Metagenomes Reveals Hidden Associations with Chronic Diseases.</title>
        <authorList>
            <person name="Tisza M.J."/>
            <person name="Buck C.B."/>
        </authorList>
    </citation>
    <scope>NUCLEOTIDE SEQUENCE</scope>
    <source>
        <strain evidence="1">CtyM420</strain>
    </source>
</reference>
<dbReference type="EMBL" id="BK032837">
    <property type="protein sequence ID" value="DAF63278.1"/>
    <property type="molecule type" value="Genomic_DNA"/>
</dbReference>
<organism evidence="1">
    <name type="scientific">CrAss-like virus sp. ctyM420</name>
    <dbReference type="NCBI Taxonomy" id="2828014"/>
    <lineage>
        <taxon>Viruses</taxon>
        <taxon>Duplodnaviria</taxon>
        <taxon>Heunggongvirae</taxon>
        <taxon>Uroviricota</taxon>
        <taxon>Caudoviricetes</taxon>
        <taxon>Crassvirales</taxon>
    </lineage>
</organism>
<sequence length="34" mass="3963">MLLLEQKIILNFAACFIVHKTMQVLKCFYESACL</sequence>
<proteinExistence type="predicted"/>
<accession>A0A8S5TJ13</accession>
<evidence type="ECO:0000313" key="1">
    <source>
        <dbReference type="EMBL" id="DAF63278.1"/>
    </source>
</evidence>
<name>A0A8S5TJ13_9CAUD</name>